<reference evidence="3" key="2">
    <citation type="submission" date="2023-04" db="EMBL/GenBank/DDBJ databases">
        <authorList>
            <person name="Bruccoleri R.E."/>
            <person name="Oakeley E.J."/>
            <person name="Faust A.-M."/>
            <person name="Dessus-Babus S."/>
            <person name="Altorfer M."/>
            <person name="Burckhardt D."/>
            <person name="Oertli M."/>
            <person name="Naumann U."/>
            <person name="Petersen F."/>
            <person name="Wong J."/>
        </authorList>
    </citation>
    <scope>NUCLEOTIDE SEQUENCE</scope>
    <source>
        <strain evidence="3">GSM-AAB239-AS_SAM_17_03QT</strain>
        <tissue evidence="3">Leaf</tissue>
    </source>
</reference>
<name>A0AAX6DQ14_IRIPA</name>
<feature type="compositionally biased region" description="Acidic residues" evidence="1">
    <location>
        <begin position="147"/>
        <end position="157"/>
    </location>
</feature>
<gene>
    <name evidence="3" type="ORF">M6B38_234040</name>
</gene>
<sequence>MTHRYTTNIVNGFRFHTKDRATERTSQNSEVLVKEDDSSPEKEYYGVLQDIFELSYVGGCKVFLFSCHWWDVGQLGRGYKIDKYGYTSVNVHGSLNSNEPFVLASQAEQVFYIEDNVANDWLVVVKTTPRDLYNMPPPLEKEGNSSDIDDSSSEDDACQQQEFEQNVYPTKPEDINPILSRDDVEPGSFNVNIESNDSITDGSEAFIDDNLEDDLGDDGFDSDFDDEFNSNE</sequence>
<evidence type="ECO:0000313" key="4">
    <source>
        <dbReference type="Proteomes" id="UP001140949"/>
    </source>
</evidence>
<accession>A0AAX6DQ14</accession>
<keyword evidence="4" id="KW-1185">Reference proteome</keyword>
<organism evidence="3 4">
    <name type="scientific">Iris pallida</name>
    <name type="common">Sweet iris</name>
    <dbReference type="NCBI Taxonomy" id="29817"/>
    <lineage>
        <taxon>Eukaryota</taxon>
        <taxon>Viridiplantae</taxon>
        <taxon>Streptophyta</taxon>
        <taxon>Embryophyta</taxon>
        <taxon>Tracheophyta</taxon>
        <taxon>Spermatophyta</taxon>
        <taxon>Magnoliopsida</taxon>
        <taxon>Liliopsida</taxon>
        <taxon>Asparagales</taxon>
        <taxon>Iridaceae</taxon>
        <taxon>Iridoideae</taxon>
        <taxon>Irideae</taxon>
        <taxon>Iris</taxon>
    </lineage>
</organism>
<evidence type="ECO:0000256" key="1">
    <source>
        <dbReference type="SAM" id="MobiDB-lite"/>
    </source>
</evidence>
<dbReference type="InterPro" id="IPR025312">
    <property type="entry name" value="DUF4216"/>
</dbReference>
<dbReference type="Proteomes" id="UP001140949">
    <property type="component" value="Unassembled WGS sequence"/>
</dbReference>
<dbReference type="AlphaFoldDB" id="A0AAX6DQ14"/>
<feature type="compositionally biased region" description="Polar residues" evidence="1">
    <location>
        <begin position="158"/>
        <end position="168"/>
    </location>
</feature>
<protein>
    <recommendedName>
        <fullName evidence="2">DUF4216 domain-containing protein</fullName>
    </recommendedName>
</protein>
<reference evidence="3" key="1">
    <citation type="journal article" date="2023" name="GigaByte">
        <title>Genome assembly of the bearded iris, Iris pallida Lam.</title>
        <authorList>
            <person name="Bruccoleri R.E."/>
            <person name="Oakeley E.J."/>
            <person name="Faust A.M.E."/>
            <person name="Altorfer M."/>
            <person name="Dessus-Babus S."/>
            <person name="Burckhardt D."/>
            <person name="Oertli M."/>
            <person name="Naumann U."/>
            <person name="Petersen F."/>
            <person name="Wong J."/>
        </authorList>
    </citation>
    <scope>NUCLEOTIDE SEQUENCE</scope>
    <source>
        <strain evidence="3">GSM-AAB239-AS_SAM_17_03QT</strain>
    </source>
</reference>
<feature type="compositionally biased region" description="Polar residues" evidence="1">
    <location>
        <begin position="189"/>
        <end position="201"/>
    </location>
</feature>
<evidence type="ECO:0000313" key="3">
    <source>
        <dbReference type="EMBL" id="KAJ6793877.1"/>
    </source>
</evidence>
<comment type="caution">
    <text evidence="3">The sequence shown here is derived from an EMBL/GenBank/DDBJ whole genome shotgun (WGS) entry which is preliminary data.</text>
</comment>
<dbReference type="PANTHER" id="PTHR48258">
    <property type="entry name" value="DUF4218 DOMAIN-CONTAINING PROTEIN-RELATED"/>
    <property type="match status" value="1"/>
</dbReference>
<feature type="domain" description="DUF4216" evidence="2">
    <location>
        <begin position="53"/>
        <end position="124"/>
    </location>
</feature>
<feature type="compositionally biased region" description="Acidic residues" evidence="1">
    <location>
        <begin position="206"/>
        <end position="232"/>
    </location>
</feature>
<dbReference type="Pfam" id="PF13952">
    <property type="entry name" value="DUF4216"/>
    <property type="match status" value="1"/>
</dbReference>
<proteinExistence type="predicted"/>
<dbReference type="EMBL" id="JANAVB010042619">
    <property type="protein sequence ID" value="KAJ6793877.1"/>
    <property type="molecule type" value="Genomic_DNA"/>
</dbReference>
<dbReference type="PANTHER" id="PTHR48258:SF13">
    <property type="match status" value="1"/>
</dbReference>
<evidence type="ECO:0000259" key="2">
    <source>
        <dbReference type="Pfam" id="PF13952"/>
    </source>
</evidence>
<feature type="region of interest" description="Disordered" evidence="1">
    <location>
        <begin position="133"/>
        <end position="232"/>
    </location>
</feature>